<accession>A0AAV5LE02</accession>
<dbReference type="GO" id="GO:0016020">
    <property type="term" value="C:membrane"/>
    <property type="evidence" value="ECO:0007669"/>
    <property type="project" value="UniProtKB-SubCell"/>
</dbReference>
<reference evidence="6 7" key="1">
    <citation type="journal article" date="2021" name="Commun. Biol.">
        <title>The genome of Shorea leprosula (Dipterocarpaceae) highlights the ecological relevance of drought in aseasonal tropical rainforests.</title>
        <authorList>
            <person name="Ng K.K.S."/>
            <person name="Kobayashi M.J."/>
            <person name="Fawcett J.A."/>
            <person name="Hatakeyama M."/>
            <person name="Paape T."/>
            <person name="Ng C.H."/>
            <person name="Ang C.C."/>
            <person name="Tnah L.H."/>
            <person name="Lee C.T."/>
            <person name="Nishiyama T."/>
            <person name="Sese J."/>
            <person name="O'Brien M.J."/>
            <person name="Copetti D."/>
            <person name="Mohd Noor M.I."/>
            <person name="Ong R.C."/>
            <person name="Putra M."/>
            <person name="Sireger I.Z."/>
            <person name="Indrioko S."/>
            <person name="Kosugi Y."/>
            <person name="Izuno A."/>
            <person name="Isagi Y."/>
            <person name="Lee S.L."/>
            <person name="Shimizu K.K."/>
        </authorList>
    </citation>
    <scope>NUCLEOTIDE SEQUENCE [LARGE SCALE GENOMIC DNA]</scope>
    <source>
        <strain evidence="6">214</strain>
    </source>
</reference>
<evidence type="ECO:0000313" key="6">
    <source>
        <dbReference type="EMBL" id="GKV35461.1"/>
    </source>
</evidence>
<keyword evidence="3 5" id="KW-1133">Transmembrane helix</keyword>
<name>A0AAV5LE02_9ROSI</name>
<dbReference type="Proteomes" id="UP001054252">
    <property type="component" value="Unassembled WGS sequence"/>
</dbReference>
<evidence type="ECO:0000256" key="4">
    <source>
        <dbReference type="ARBA" id="ARBA00023136"/>
    </source>
</evidence>
<evidence type="ECO:0000256" key="3">
    <source>
        <dbReference type="ARBA" id="ARBA00022989"/>
    </source>
</evidence>
<keyword evidence="4 5" id="KW-0472">Membrane</keyword>
<keyword evidence="2 5" id="KW-0812">Transmembrane</keyword>
<organism evidence="6 7">
    <name type="scientific">Rubroshorea leprosula</name>
    <dbReference type="NCBI Taxonomy" id="152421"/>
    <lineage>
        <taxon>Eukaryota</taxon>
        <taxon>Viridiplantae</taxon>
        <taxon>Streptophyta</taxon>
        <taxon>Embryophyta</taxon>
        <taxon>Tracheophyta</taxon>
        <taxon>Spermatophyta</taxon>
        <taxon>Magnoliopsida</taxon>
        <taxon>eudicotyledons</taxon>
        <taxon>Gunneridae</taxon>
        <taxon>Pentapetalae</taxon>
        <taxon>rosids</taxon>
        <taxon>malvids</taxon>
        <taxon>Malvales</taxon>
        <taxon>Dipterocarpaceae</taxon>
        <taxon>Rubroshorea</taxon>
    </lineage>
</organism>
<comment type="subcellular location">
    <subcellularLocation>
        <location evidence="1">Membrane</location>
        <topology evidence="1">Multi-pass membrane protein</topology>
    </subcellularLocation>
</comment>
<evidence type="ECO:0000256" key="2">
    <source>
        <dbReference type="ARBA" id="ARBA00022692"/>
    </source>
</evidence>
<proteinExistence type="predicted"/>
<protein>
    <submittedName>
        <fullName evidence="6">Uncharacterized protein</fullName>
    </submittedName>
</protein>
<dbReference type="AlphaFoldDB" id="A0AAV5LE02"/>
<evidence type="ECO:0000313" key="7">
    <source>
        <dbReference type="Proteomes" id="UP001054252"/>
    </source>
</evidence>
<evidence type="ECO:0000256" key="5">
    <source>
        <dbReference type="SAM" id="Phobius"/>
    </source>
</evidence>
<dbReference type="PANTHER" id="PTHR31652:SF0">
    <property type="entry name" value="LIMR FAMILY PROTEIN DDB_G0283707-RELATED"/>
    <property type="match status" value="1"/>
</dbReference>
<dbReference type="EMBL" id="BPVZ01000111">
    <property type="protein sequence ID" value="GKV35461.1"/>
    <property type="molecule type" value="Genomic_DNA"/>
</dbReference>
<gene>
    <name evidence="6" type="ORF">SLEP1_g43725</name>
</gene>
<feature type="transmembrane region" description="Helical" evidence="5">
    <location>
        <begin position="30"/>
        <end position="52"/>
    </location>
</feature>
<keyword evidence="7" id="KW-1185">Reference proteome</keyword>
<dbReference type="PANTHER" id="PTHR31652">
    <property type="entry name" value="LIMR FAMILY PROTEIN DDB_G0283707-RELATED"/>
    <property type="match status" value="1"/>
</dbReference>
<comment type="caution">
    <text evidence="6">The sequence shown here is derived from an EMBL/GenBank/DDBJ whole genome shotgun (WGS) entry which is preliminary data.</text>
</comment>
<sequence length="69" mass="7976">MLLADVANRQAYRHAIYNGTCNLTLLMKELWLTIIVDAVLVFFIISFAMFYYEEDQDKSVDRGIKSALL</sequence>
<evidence type="ECO:0000256" key="1">
    <source>
        <dbReference type="ARBA" id="ARBA00004141"/>
    </source>
</evidence>